<accession>A0A9W5WUV2</accession>
<dbReference type="Pfam" id="PF01868">
    <property type="entry name" value="RNase_P-MRP_p29"/>
    <property type="match status" value="1"/>
</dbReference>
<dbReference type="OrthoDB" id="124041at2759"/>
<dbReference type="GO" id="GO:0001682">
    <property type="term" value="P:tRNA 5'-leader removal"/>
    <property type="evidence" value="ECO:0007669"/>
    <property type="project" value="InterPro"/>
</dbReference>
<dbReference type="InterPro" id="IPR023534">
    <property type="entry name" value="Rof/RNase_P-like"/>
</dbReference>
<dbReference type="Proteomes" id="UP001057455">
    <property type="component" value="Unassembled WGS sequence"/>
</dbReference>
<organism evidence="9 10">
    <name type="scientific">Babesia ovis</name>
    <dbReference type="NCBI Taxonomy" id="5869"/>
    <lineage>
        <taxon>Eukaryota</taxon>
        <taxon>Sar</taxon>
        <taxon>Alveolata</taxon>
        <taxon>Apicomplexa</taxon>
        <taxon>Aconoidasida</taxon>
        <taxon>Piroplasmida</taxon>
        <taxon>Babesiidae</taxon>
        <taxon>Babesia</taxon>
    </lineage>
</organism>
<keyword evidence="4" id="KW-0819">tRNA processing</keyword>
<dbReference type="InterPro" id="IPR002730">
    <property type="entry name" value="Rpp29/RNP1"/>
</dbReference>
<protein>
    <submittedName>
        <fullName evidence="9">Ribonuclease P subunit p29</fullName>
    </submittedName>
</protein>
<reference evidence="9" key="1">
    <citation type="submission" date="2019-12" db="EMBL/GenBank/DDBJ databases">
        <title>Genome sequence of Babesia ovis.</title>
        <authorList>
            <person name="Yamagishi J."/>
            <person name="Sevinc F."/>
            <person name="Xuan X."/>
        </authorList>
    </citation>
    <scope>NUCLEOTIDE SEQUENCE</scope>
    <source>
        <strain evidence="9">Selcuk</strain>
    </source>
</reference>
<gene>
    <name evidence="9" type="ORF">BaOVIS_017000</name>
</gene>
<evidence type="ECO:0000256" key="2">
    <source>
        <dbReference type="ARBA" id="ARBA00006181"/>
    </source>
</evidence>
<dbReference type="GO" id="GO:0030677">
    <property type="term" value="C:ribonuclease P complex"/>
    <property type="evidence" value="ECO:0007669"/>
    <property type="project" value="InterPro"/>
</dbReference>
<dbReference type="InterPro" id="IPR016848">
    <property type="entry name" value="RNase_P/MRP_Rpp29-subunit"/>
</dbReference>
<dbReference type="EMBL" id="BLIY01000014">
    <property type="protein sequence ID" value="GFE54296.1"/>
    <property type="molecule type" value="Genomic_DNA"/>
</dbReference>
<evidence type="ECO:0000256" key="1">
    <source>
        <dbReference type="ARBA" id="ARBA00004123"/>
    </source>
</evidence>
<name>A0A9W5WUV2_BABOV</name>
<evidence type="ECO:0000256" key="4">
    <source>
        <dbReference type="ARBA" id="ARBA00022694"/>
    </source>
</evidence>
<dbReference type="PANTHER" id="PTHR13348:SF0">
    <property type="entry name" value="RIBONUCLEASE P PROTEIN SUBUNIT P29"/>
    <property type="match status" value="1"/>
</dbReference>
<dbReference type="GO" id="GO:0005634">
    <property type="term" value="C:nucleus"/>
    <property type="evidence" value="ECO:0007669"/>
    <property type="project" value="UniProtKB-SubCell"/>
</dbReference>
<dbReference type="SMART" id="SM00538">
    <property type="entry name" value="POP4"/>
    <property type="match status" value="1"/>
</dbReference>
<evidence type="ECO:0000256" key="8">
    <source>
        <dbReference type="SAM" id="MobiDB-lite"/>
    </source>
</evidence>
<evidence type="ECO:0000256" key="5">
    <source>
        <dbReference type="ARBA" id="ARBA00022722"/>
    </source>
</evidence>
<dbReference type="GO" id="GO:0004519">
    <property type="term" value="F:endonuclease activity"/>
    <property type="evidence" value="ECO:0007669"/>
    <property type="project" value="UniProtKB-KW"/>
</dbReference>
<dbReference type="SUPFAM" id="SSF101744">
    <property type="entry name" value="Rof/RNase P subunit-like"/>
    <property type="match status" value="1"/>
</dbReference>
<comment type="similarity">
    <text evidence="2">Belongs to the eukaryotic/archaeal RNase P protein component 1 family.</text>
</comment>
<dbReference type="HAMAP" id="MF_00754">
    <property type="entry name" value="RNase_P_1"/>
    <property type="match status" value="1"/>
</dbReference>
<comment type="subcellular location">
    <subcellularLocation>
        <location evidence="1">Nucleus</location>
    </subcellularLocation>
</comment>
<feature type="region of interest" description="Disordered" evidence="8">
    <location>
        <begin position="1"/>
        <end position="24"/>
    </location>
</feature>
<keyword evidence="7" id="KW-0378">Hydrolase</keyword>
<evidence type="ECO:0000313" key="9">
    <source>
        <dbReference type="EMBL" id="GFE54296.1"/>
    </source>
</evidence>
<dbReference type="InterPro" id="IPR023538">
    <property type="entry name" value="RNP1"/>
</dbReference>
<dbReference type="GO" id="GO:0000172">
    <property type="term" value="C:ribonuclease MRP complex"/>
    <property type="evidence" value="ECO:0007669"/>
    <property type="project" value="InterPro"/>
</dbReference>
<evidence type="ECO:0000313" key="10">
    <source>
        <dbReference type="Proteomes" id="UP001057455"/>
    </source>
</evidence>
<sequence>MGKKKTRPGGIPAQESQPPWPAGQGRFLYQTAQPYDGVQSIVKKLAEKASEGPAKWKAKIEGRVLSLNTTAREEATALVGYKPITYTVRQPFSKFSGLSNRAVKRAGLLAHPANIEYQHALALHNLWLEYVADVLGKQTTPQHIARALALCDLQGAKIDINTSECPSYVGIAGIIVRETQHAFYIVKHDSKVVMVLKVGTVFTLEWNQWKFHIYGSHLTGTPAQRSKRKLKAKGKL</sequence>
<evidence type="ECO:0000256" key="3">
    <source>
        <dbReference type="ARBA" id="ARBA00022490"/>
    </source>
</evidence>
<dbReference type="Gene3D" id="2.30.30.210">
    <property type="entry name" value="Ribonuclease P/MRP, subunit p29"/>
    <property type="match status" value="1"/>
</dbReference>
<keyword evidence="5" id="KW-0540">Nuclease</keyword>
<evidence type="ECO:0000256" key="7">
    <source>
        <dbReference type="ARBA" id="ARBA00022801"/>
    </source>
</evidence>
<keyword evidence="10" id="KW-1185">Reference proteome</keyword>
<dbReference type="InterPro" id="IPR036980">
    <property type="entry name" value="RNase_P/MRP_Rpp29_sf"/>
</dbReference>
<dbReference type="GO" id="GO:0016787">
    <property type="term" value="F:hydrolase activity"/>
    <property type="evidence" value="ECO:0007669"/>
    <property type="project" value="UniProtKB-KW"/>
</dbReference>
<keyword evidence="6" id="KW-0255">Endonuclease</keyword>
<comment type="caution">
    <text evidence="9">The sequence shown here is derived from an EMBL/GenBank/DDBJ whole genome shotgun (WGS) entry which is preliminary data.</text>
</comment>
<dbReference type="GO" id="GO:0006364">
    <property type="term" value="P:rRNA processing"/>
    <property type="evidence" value="ECO:0007669"/>
    <property type="project" value="TreeGrafter"/>
</dbReference>
<dbReference type="GO" id="GO:0033204">
    <property type="term" value="F:ribonuclease P RNA binding"/>
    <property type="evidence" value="ECO:0007669"/>
    <property type="project" value="InterPro"/>
</dbReference>
<evidence type="ECO:0000256" key="6">
    <source>
        <dbReference type="ARBA" id="ARBA00022759"/>
    </source>
</evidence>
<dbReference type="PANTHER" id="PTHR13348">
    <property type="entry name" value="RIBONUCLEASE P SUBUNIT P29"/>
    <property type="match status" value="1"/>
</dbReference>
<dbReference type="AlphaFoldDB" id="A0A9W5WUV2"/>
<proteinExistence type="inferred from homology"/>
<keyword evidence="3" id="KW-0963">Cytoplasm</keyword>